<keyword evidence="8 10" id="KW-1133">Transmembrane helix</keyword>
<dbReference type="GO" id="GO:0031501">
    <property type="term" value="C:mannosyltransferase complex"/>
    <property type="evidence" value="ECO:0007669"/>
    <property type="project" value="TreeGrafter"/>
</dbReference>
<feature type="transmembrane region" description="Helical" evidence="10">
    <location>
        <begin position="363"/>
        <end position="382"/>
    </location>
</feature>
<dbReference type="InterPro" id="IPR007315">
    <property type="entry name" value="PIG-V/Gpi18"/>
</dbReference>
<dbReference type="GO" id="GO:0000009">
    <property type="term" value="F:alpha-1,6-mannosyltransferase activity"/>
    <property type="evidence" value="ECO:0007669"/>
    <property type="project" value="InterPro"/>
</dbReference>
<gene>
    <name evidence="11" type="ORF">C7H19_07455</name>
</gene>
<feature type="transmembrane region" description="Helical" evidence="10">
    <location>
        <begin position="49"/>
        <end position="67"/>
    </location>
</feature>
<reference evidence="11 12" key="1">
    <citation type="submission" date="2018-03" db="EMBL/GenBank/DDBJ databases">
        <title>The ancient ancestry and fast evolution of plastids.</title>
        <authorList>
            <person name="Moore K.R."/>
            <person name="Magnabosco C."/>
            <person name="Momper L."/>
            <person name="Gold D.A."/>
            <person name="Bosak T."/>
            <person name="Fournier G.P."/>
        </authorList>
    </citation>
    <scope>NUCLEOTIDE SEQUENCE [LARGE SCALE GENOMIC DNA]</scope>
    <source>
        <strain evidence="11 12">CCALA 016</strain>
    </source>
</reference>
<evidence type="ECO:0000256" key="6">
    <source>
        <dbReference type="ARBA" id="ARBA00022692"/>
    </source>
</evidence>
<feature type="transmembrane region" description="Helical" evidence="10">
    <location>
        <begin position="179"/>
        <end position="198"/>
    </location>
</feature>
<evidence type="ECO:0000256" key="10">
    <source>
        <dbReference type="SAM" id="Phobius"/>
    </source>
</evidence>
<dbReference type="AlphaFoldDB" id="A0A2T1M029"/>
<name>A0A2T1M029_9CHRO</name>
<dbReference type="PANTHER" id="PTHR12468">
    <property type="entry name" value="GPI MANNOSYLTRANSFERASE 2"/>
    <property type="match status" value="1"/>
</dbReference>
<keyword evidence="7" id="KW-0256">Endoplasmic reticulum</keyword>
<evidence type="ECO:0000256" key="1">
    <source>
        <dbReference type="ARBA" id="ARBA00004477"/>
    </source>
</evidence>
<accession>A0A2T1M029</accession>
<keyword evidence="4" id="KW-0328">Glycosyltransferase</keyword>
<evidence type="ECO:0000256" key="2">
    <source>
        <dbReference type="ARBA" id="ARBA00004687"/>
    </source>
</evidence>
<feature type="transmembrane region" description="Helical" evidence="10">
    <location>
        <begin position="278"/>
        <end position="310"/>
    </location>
</feature>
<dbReference type="UniPathway" id="UPA00196"/>
<feature type="transmembrane region" description="Helical" evidence="10">
    <location>
        <begin position="105"/>
        <end position="124"/>
    </location>
</feature>
<evidence type="ECO:0008006" key="13">
    <source>
        <dbReference type="Google" id="ProtNLM"/>
    </source>
</evidence>
<feature type="transmembrane region" description="Helical" evidence="10">
    <location>
        <begin position="341"/>
        <end position="357"/>
    </location>
</feature>
<comment type="subcellular location">
    <subcellularLocation>
        <location evidence="1">Endoplasmic reticulum membrane</location>
        <topology evidence="1">Multi-pass membrane protein</topology>
    </subcellularLocation>
</comment>
<feature type="transmembrane region" description="Helical" evidence="10">
    <location>
        <begin position="73"/>
        <end position="93"/>
    </location>
</feature>
<evidence type="ECO:0000256" key="8">
    <source>
        <dbReference type="ARBA" id="ARBA00022989"/>
    </source>
</evidence>
<feature type="transmembrane region" description="Helical" evidence="10">
    <location>
        <begin position="249"/>
        <end position="266"/>
    </location>
</feature>
<evidence type="ECO:0000256" key="7">
    <source>
        <dbReference type="ARBA" id="ARBA00022824"/>
    </source>
</evidence>
<dbReference type="EMBL" id="PXOH01000006">
    <property type="protein sequence ID" value="PSF37997.1"/>
    <property type="molecule type" value="Genomic_DNA"/>
</dbReference>
<evidence type="ECO:0000313" key="11">
    <source>
        <dbReference type="EMBL" id="PSF37997.1"/>
    </source>
</evidence>
<sequence length="389" mass="43687">MMISVLVSPAPPEGIAPTFGWGTFAAWDSDLYRNIVINGYSYDFSRNEYLVAFFPLLPLLIKAVMFLGLPFEIAGFLINNLAFLGAVLLVYNWVKELYSIKAARWATAVLVWCPYSLFGTVIYTEGLFLLFSTAALRAFQKKQHFWAAIWGALATATRLPGLAIMFTFLIVSWREKRSLIAYIASLCSGGGLFLYSLYCGMKFGEPLAFLKAQKAWQPAQDFWGQDWLKMFMQVLVGSRNWKAGKIVDPLHIIIVLLICLGAYLLWRSHLKLGQNKTQFGYCILAIILWLLAGSPLINTVTILGGVYLIWHFRAQLNLLATYGFCSFGIIFSSGRATSAERYTYAIISVSIALGLLLEQYPRWGYPVLILFGFLLASLAVRFSQQLWAG</sequence>
<evidence type="ECO:0000313" key="12">
    <source>
        <dbReference type="Proteomes" id="UP000239001"/>
    </source>
</evidence>
<keyword evidence="9 10" id="KW-0472">Membrane</keyword>
<keyword evidence="12" id="KW-1185">Reference proteome</keyword>
<keyword evidence="3" id="KW-0337">GPI-anchor biosynthesis</keyword>
<evidence type="ECO:0000256" key="5">
    <source>
        <dbReference type="ARBA" id="ARBA00022679"/>
    </source>
</evidence>
<proteinExistence type="predicted"/>
<dbReference type="Pfam" id="PF04188">
    <property type="entry name" value="Mannosyl_trans2"/>
    <property type="match status" value="1"/>
</dbReference>
<keyword evidence="5" id="KW-0808">Transferase</keyword>
<feature type="transmembrane region" description="Helical" evidence="10">
    <location>
        <begin position="316"/>
        <end position="334"/>
    </location>
</feature>
<comment type="pathway">
    <text evidence="2">Glycolipid biosynthesis; glycosylphosphatidylinositol-anchor biosynthesis.</text>
</comment>
<evidence type="ECO:0000256" key="4">
    <source>
        <dbReference type="ARBA" id="ARBA00022676"/>
    </source>
</evidence>
<dbReference type="Proteomes" id="UP000239001">
    <property type="component" value="Unassembled WGS sequence"/>
</dbReference>
<reference evidence="11 12" key="2">
    <citation type="submission" date="2018-03" db="EMBL/GenBank/DDBJ databases">
        <authorList>
            <person name="Keele B.F."/>
        </authorList>
    </citation>
    <scope>NUCLEOTIDE SEQUENCE [LARGE SCALE GENOMIC DNA]</scope>
    <source>
        <strain evidence="11 12">CCALA 016</strain>
    </source>
</reference>
<protein>
    <recommendedName>
        <fullName evidence="13">Glycosyltransferase RgtA/B/C/D-like domain-containing protein</fullName>
    </recommendedName>
</protein>
<dbReference type="GO" id="GO:0016020">
    <property type="term" value="C:membrane"/>
    <property type="evidence" value="ECO:0007669"/>
    <property type="project" value="GOC"/>
</dbReference>
<comment type="caution">
    <text evidence="11">The sequence shown here is derived from an EMBL/GenBank/DDBJ whole genome shotgun (WGS) entry which is preliminary data.</text>
</comment>
<dbReference type="PANTHER" id="PTHR12468:SF2">
    <property type="entry name" value="GPI MANNOSYLTRANSFERASE 2"/>
    <property type="match status" value="1"/>
</dbReference>
<keyword evidence="6 10" id="KW-0812">Transmembrane</keyword>
<organism evidence="11 12">
    <name type="scientific">Aphanothece hegewaldii CCALA 016</name>
    <dbReference type="NCBI Taxonomy" id="2107694"/>
    <lineage>
        <taxon>Bacteria</taxon>
        <taxon>Bacillati</taxon>
        <taxon>Cyanobacteriota</taxon>
        <taxon>Cyanophyceae</taxon>
        <taxon>Oscillatoriophycideae</taxon>
        <taxon>Chroococcales</taxon>
        <taxon>Aphanothecaceae</taxon>
        <taxon>Aphanothece</taxon>
    </lineage>
</organism>
<dbReference type="GO" id="GO:0004376">
    <property type="term" value="F:GPI mannosyltransferase activity"/>
    <property type="evidence" value="ECO:0007669"/>
    <property type="project" value="InterPro"/>
</dbReference>
<evidence type="ECO:0000256" key="3">
    <source>
        <dbReference type="ARBA" id="ARBA00022502"/>
    </source>
</evidence>
<evidence type="ECO:0000256" key="9">
    <source>
        <dbReference type="ARBA" id="ARBA00023136"/>
    </source>
</evidence>
<dbReference type="OrthoDB" id="151635at2"/>
<dbReference type="GO" id="GO:0006506">
    <property type="term" value="P:GPI anchor biosynthetic process"/>
    <property type="evidence" value="ECO:0007669"/>
    <property type="project" value="UniProtKB-UniPathway"/>
</dbReference>
<feature type="transmembrane region" description="Helical" evidence="10">
    <location>
        <begin position="144"/>
        <end position="172"/>
    </location>
</feature>